<gene>
    <name evidence="7" type="ORF">RIMI_LOCUS22419448</name>
</gene>
<reference evidence="7" key="1">
    <citation type="submission" date="2023-07" db="EMBL/GenBank/DDBJ databases">
        <authorList>
            <person name="Stuckert A."/>
        </authorList>
    </citation>
    <scope>NUCLEOTIDE SEQUENCE</scope>
</reference>
<dbReference type="EMBL" id="CAUEEQ010078522">
    <property type="protein sequence ID" value="CAJ0967690.1"/>
    <property type="molecule type" value="Genomic_DNA"/>
</dbReference>
<dbReference type="SMART" id="SM00408">
    <property type="entry name" value="IGc2"/>
    <property type="match status" value="1"/>
</dbReference>
<dbReference type="PANTHER" id="PTHR24100:SF0">
    <property type="entry name" value="V-SET DOMAIN-CONTAINING T-CELL ACTIVATION INHIBITOR 1"/>
    <property type="match status" value="1"/>
</dbReference>
<dbReference type="InterPro" id="IPR003598">
    <property type="entry name" value="Ig_sub2"/>
</dbReference>
<keyword evidence="8" id="KW-1185">Reference proteome</keyword>
<feature type="region of interest" description="Disordered" evidence="4">
    <location>
        <begin position="185"/>
        <end position="209"/>
    </location>
</feature>
<evidence type="ECO:0000256" key="4">
    <source>
        <dbReference type="SAM" id="MobiDB-lite"/>
    </source>
</evidence>
<dbReference type="PROSITE" id="PS50835">
    <property type="entry name" value="IG_LIKE"/>
    <property type="match status" value="1"/>
</dbReference>
<protein>
    <recommendedName>
        <fullName evidence="6">Ig-like domain-containing protein</fullName>
    </recommendedName>
</protein>
<dbReference type="Gene3D" id="2.60.40.10">
    <property type="entry name" value="Immunoglobulins"/>
    <property type="match status" value="1"/>
</dbReference>
<sequence>MTKSSMHTIRPMPTTLPPNERTQKATDTYTQTPNKYKNGAMRVYLIMIVIIILLVAAIALIIGLSVAGNSSANDVTTVNAVGQISGNVLLSCTFAPDVKQSSDVLWEKVGDTGVVYKYENGKISLSDQNSKYKSRTSLFLNELSVGNATLMISGLTVADSGVYKCTITNSNGKGDNKLSLNVGVSTPGQSEDSNCPEEKRGWNPELQKNGETKVAELARLLRANSANGKKDTQSS</sequence>
<feature type="region of interest" description="Disordered" evidence="4">
    <location>
        <begin position="1"/>
        <end position="31"/>
    </location>
</feature>
<dbReference type="SUPFAM" id="SSF48726">
    <property type="entry name" value="Immunoglobulin"/>
    <property type="match status" value="1"/>
</dbReference>
<evidence type="ECO:0000256" key="1">
    <source>
        <dbReference type="ARBA" id="ARBA00004370"/>
    </source>
</evidence>
<evidence type="ECO:0000259" key="6">
    <source>
        <dbReference type="PROSITE" id="PS50835"/>
    </source>
</evidence>
<comment type="subcellular location">
    <subcellularLocation>
        <location evidence="1">Membrane</location>
    </subcellularLocation>
</comment>
<comment type="caution">
    <text evidence="7">The sequence shown here is derived from an EMBL/GenBank/DDBJ whole genome shotgun (WGS) entry which is preliminary data.</text>
</comment>
<name>A0ABN9MLN3_9NEOB</name>
<keyword evidence="5" id="KW-1133">Transmembrane helix</keyword>
<feature type="domain" description="Ig-like" evidence="6">
    <location>
        <begin position="82"/>
        <end position="181"/>
    </location>
</feature>
<proteinExistence type="predicted"/>
<dbReference type="InterPro" id="IPR036179">
    <property type="entry name" value="Ig-like_dom_sf"/>
</dbReference>
<keyword evidence="3" id="KW-0393">Immunoglobulin domain</keyword>
<dbReference type="InterPro" id="IPR013783">
    <property type="entry name" value="Ig-like_fold"/>
</dbReference>
<keyword evidence="5" id="KW-0812">Transmembrane</keyword>
<dbReference type="Proteomes" id="UP001176940">
    <property type="component" value="Unassembled WGS sequence"/>
</dbReference>
<organism evidence="7 8">
    <name type="scientific">Ranitomeya imitator</name>
    <name type="common">mimic poison frog</name>
    <dbReference type="NCBI Taxonomy" id="111125"/>
    <lineage>
        <taxon>Eukaryota</taxon>
        <taxon>Metazoa</taxon>
        <taxon>Chordata</taxon>
        <taxon>Craniata</taxon>
        <taxon>Vertebrata</taxon>
        <taxon>Euteleostomi</taxon>
        <taxon>Amphibia</taxon>
        <taxon>Batrachia</taxon>
        <taxon>Anura</taxon>
        <taxon>Neobatrachia</taxon>
        <taxon>Hyloidea</taxon>
        <taxon>Dendrobatidae</taxon>
        <taxon>Dendrobatinae</taxon>
        <taxon>Ranitomeya</taxon>
    </lineage>
</organism>
<evidence type="ECO:0000256" key="2">
    <source>
        <dbReference type="ARBA" id="ARBA00023136"/>
    </source>
</evidence>
<feature type="transmembrane region" description="Helical" evidence="5">
    <location>
        <begin position="43"/>
        <end position="67"/>
    </location>
</feature>
<dbReference type="InterPro" id="IPR050504">
    <property type="entry name" value="IgSF_BTN/MOG"/>
</dbReference>
<feature type="compositionally biased region" description="Basic and acidic residues" evidence="4">
    <location>
        <begin position="196"/>
        <end position="209"/>
    </location>
</feature>
<evidence type="ECO:0000256" key="3">
    <source>
        <dbReference type="ARBA" id="ARBA00023319"/>
    </source>
</evidence>
<dbReference type="PANTHER" id="PTHR24100">
    <property type="entry name" value="BUTYROPHILIN"/>
    <property type="match status" value="1"/>
</dbReference>
<dbReference type="SMART" id="SM00406">
    <property type="entry name" value="IGv"/>
    <property type="match status" value="1"/>
</dbReference>
<dbReference type="InterPro" id="IPR003599">
    <property type="entry name" value="Ig_sub"/>
</dbReference>
<dbReference type="InterPro" id="IPR007110">
    <property type="entry name" value="Ig-like_dom"/>
</dbReference>
<keyword evidence="2 5" id="KW-0472">Membrane</keyword>
<evidence type="ECO:0000256" key="5">
    <source>
        <dbReference type="SAM" id="Phobius"/>
    </source>
</evidence>
<dbReference type="InterPro" id="IPR013106">
    <property type="entry name" value="Ig_V-set"/>
</dbReference>
<accession>A0ABN9MLN3</accession>
<dbReference type="SMART" id="SM00409">
    <property type="entry name" value="IG"/>
    <property type="match status" value="1"/>
</dbReference>
<dbReference type="Pfam" id="PF07686">
    <property type="entry name" value="V-set"/>
    <property type="match status" value="1"/>
</dbReference>
<evidence type="ECO:0000313" key="7">
    <source>
        <dbReference type="EMBL" id="CAJ0967690.1"/>
    </source>
</evidence>
<evidence type="ECO:0000313" key="8">
    <source>
        <dbReference type="Proteomes" id="UP001176940"/>
    </source>
</evidence>